<feature type="chain" id="PRO_5017252879" description="Lipocalin-like domain-containing protein" evidence="1">
    <location>
        <begin position="23"/>
        <end position="151"/>
    </location>
</feature>
<feature type="signal peptide" evidence="1">
    <location>
        <begin position="1"/>
        <end position="22"/>
    </location>
</feature>
<accession>A0A399SJC7</accession>
<reference evidence="3" key="1">
    <citation type="submission" date="2018-08" db="EMBL/GenBank/DDBJ databases">
        <title>Mucilaginibacter sp. MYSH2.</title>
        <authorList>
            <person name="Seo T."/>
        </authorList>
    </citation>
    <scope>NUCLEOTIDE SEQUENCE [LARGE SCALE GENOMIC DNA]</scope>
    <source>
        <strain evidence="3">KIRAN</strain>
    </source>
</reference>
<evidence type="ECO:0000313" key="3">
    <source>
        <dbReference type="Proteomes" id="UP000266005"/>
    </source>
</evidence>
<gene>
    <name evidence="2" type="ORF">D1627_04015</name>
</gene>
<dbReference type="AlphaFoldDB" id="A0A399SJC7"/>
<protein>
    <recommendedName>
        <fullName evidence="4">Lipocalin-like domain-containing protein</fullName>
    </recommendedName>
</protein>
<evidence type="ECO:0008006" key="4">
    <source>
        <dbReference type="Google" id="ProtNLM"/>
    </source>
</evidence>
<dbReference type="EMBL" id="QWGE01000001">
    <property type="protein sequence ID" value="RIJ43009.1"/>
    <property type="molecule type" value="Genomic_DNA"/>
</dbReference>
<evidence type="ECO:0000256" key="1">
    <source>
        <dbReference type="SAM" id="SignalP"/>
    </source>
</evidence>
<keyword evidence="3" id="KW-1185">Reference proteome</keyword>
<dbReference type="Proteomes" id="UP000266005">
    <property type="component" value="Unassembled WGS sequence"/>
</dbReference>
<evidence type="ECO:0000313" key="2">
    <source>
        <dbReference type="EMBL" id="RIJ43009.1"/>
    </source>
</evidence>
<sequence length="151" mass="17439">MKKLLLILGMLTICCWHGIAQSANHIKGTWQLIKIDETSKVTNRSIQKPTAFTLRLKSRNRMDGTVDSPEMPGWYWGRLKYKPDGTVKKVKAISDYPNYISDIQKKWDVDLYLSRLRAVKKLTLTDSLLVLHFEGNRFGVRKGALIYQKVK</sequence>
<comment type="caution">
    <text evidence="2">The sequence shown here is derived from an EMBL/GenBank/DDBJ whole genome shotgun (WGS) entry which is preliminary data.</text>
</comment>
<name>A0A399SJC7_9BACT</name>
<keyword evidence="1" id="KW-0732">Signal</keyword>
<organism evidence="2 3">
    <name type="scientific">Pontibacter oryzae</name>
    <dbReference type="NCBI Taxonomy" id="2304593"/>
    <lineage>
        <taxon>Bacteria</taxon>
        <taxon>Pseudomonadati</taxon>
        <taxon>Bacteroidota</taxon>
        <taxon>Cytophagia</taxon>
        <taxon>Cytophagales</taxon>
        <taxon>Hymenobacteraceae</taxon>
        <taxon>Pontibacter</taxon>
    </lineage>
</organism>
<proteinExistence type="predicted"/>